<evidence type="ECO:0000256" key="16">
    <source>
        <dbReference type="ARBA" id="ARBA00063819"/>
    </source>
</evidence>
<dbReference type="PROSITE" id="PS50104">
    <property type="entry name" value="TIR"/>
    <property type="match status" value="1"/>
</dbReference>
<dbReference type="InterPro" id="IPR000157">
    <property type="entry name" value="TIR_dom"/>
</dbReference>
<dbReference type="SMART" id="SM00409">
    <property type="entry name" value="IG"/>
    <property type="match status" value="3"/>
</dbReference>
<dbReference type="InterPro" id="IPR015621">
    <property type="entry name" value="IL-1_rcpt_fam"/>
</dbReference>
<evidence type="ECO:0000256" key="5">
    <source>
        <dbReference type="ARBA" id="ARBA00022737"/>
    </source>
</evidence>
<dbReference type="PANTHER" id="PTHR11890:SF6">
    <property type="entry name" value="INTERLEUKIN-18 RECEPTOR 1"/>
    <property type="match status" value="1"/>
</dbReference>
<dbReference type="GO" id="GO:1901224">
    <property type="term" value="P:positive regulation of non-canonical NF-kappaB signal transduction"/>
    <property type="evidence" value="ECO:0007669"/>
    <property type="project" value="Ensembl"/>
</dbReference>
<feature type="domain" description="Ig-like" evidence="24">
    <location>
        <begin position="219"/>
        <end position="311"/>
    </location>
</feature>
<keyword evidence="11" id="KW-0675">Receptor</keyword>
<dbReference type="Pfam" id="PF01582">
    <property type="entry name" value="TIR"/>
    <property type="match status" value="1"/>
</dbReference>
<evidence type="ECO:0000256" key="22">
    <source>
        <dbReference type="SAM" id="SignalP"/>
    </source>
</evidence>
<dbReference type="FunFam" id="2.60.40.10:FF:001543">
    <property type="entry name" value="Interleukin 18 receptor 1"/>
    <property type="match status" value="1"/>
</dbReference>
<keyword evidence="13" id="KW-0395">Inflammatory response</keyword>
<dbReference type="InterPro" id="IPR013783">
    <property type="entry name" value="Ig-like_fold"/>
</dbReference>
<protein>
    <recommendedName>
        <fullName evidence="17">Interleukin-18 receptor 1</fullName>
    </recommendedName>
    <alternativeName>
        <fullName evidence="18">CD218 antigen-like family member A</fullName>
    </alternativeName>
    <alternativeName>
        <fullName evidence="19">IL1 receptor-related protein</fullName>
    </alternativeName>
    <alternativeName>
        <fullName evidence="20">Interleukin-18 receptor alpha</fullName>
    </alternativeName>
</protein>
<keyword evidence="4 22" id="KW-0732">Signal</keyword>
<gene>
    <name evidence="25" type="primary">IL18R1</name>
</gene>
<keyword evidence="8" id="KW-0520">NAD</keyword>
<dbReference type="PROSITE" id="PS50835">
    <property type="entry name" value="IG_LIKE"/>
    <property type="match status" value="2"/>
</dbReference>
<dbReference type="eggNOG" id="ENOG502QUAC">
    <property type="taxonomic scope" value="Eukaryota"/>
</dbReference>
<feature type="transmembrane region" description="Helical" evidence="21">
    <location>
        <begin position="330"/>
        <end position="352"/>
    </location>
</feature>
<dbReference type="GO" id="GO:0030101">
    <property type="term" value="P:natural killer cell activation"/>
    <property type="evidence" value="ECO:0007669"/>
    <property type="project" value="Ensembl"/>
</dbReference>
<dbReference type="RefSeq" id="XP_003909110.1">
    <property type="nucleotide sequence ID" value="XM_003909061.5"/>
</dbReference>
<dbReference type="GO" id="GO:0016787">
    <property type="term" value="F:hydrolase activity"/>
    <property type="evidence" value="ECO:0007669"/>
    <property type="project" value="UniProtKB-KW"/>
</dbReference>
<evidence type="ECO:0000256" key="15">
    <source>
        <dbReference type="ARBA" id="ARBA00058411"/>
    </source>
</evidence>
<dbReference type="STRING" id="9555.ENSPANP00000016672"/>
<keyword evidence="5" id="KW-0677">Repeat</keyword>
<dbReference type="FunFam" id="3.40.50.10140:FF:000002">
    <property type="entry name" value="Interleukin 1 receptor accessory protein"/>
    <property type="match status" value="1"/>
</dbReference>
<evidence type="ECO:0000256" key="19">
    <source>
        <dbReference type="ARBA" id="ARBA00076463"/>
    </source>
</evidence>
<dbReference type="RefSeq" id="XP_021780831.1">
    <property type="nucleotide sequence ID" value="XM_021925139.2"/>
</dbReference>
<reference evidence="25" key="2">
    <citation type="submission" date="2025-08" db="UniProtKB">
        <authorList>
            <consortium name="Ensembl"/>
        </authorList>
    </citation>
    <scope>IDENTIFICATION</scope>
</reference>
<evidence type="ECO:0000256" key="9">
    <source>
        <dbReference type="ARBA" id="ARBA00023136"/>
    </source>
</evidence>
<dbReference type="GO" id="GO:0042008">
    <property type="term" value="F:interleukin-18 receptor activity"/>
    <property type="evidence" value="ECO:0007669"/>
    <property type="project" value="Ensembl"/>
</dbReference>
<dbReference type="GO" id="GO:0032729">
    <property type="term" value="P:positive regulation of type II interferon production"/>
    <property type="evidence" value="ECO:0007669"/>
    <property type="project" value="Ensembl"/>
</dbReference>
<dbReference type="SUPFAM" id="SSF52200">
    <property type="entry name" value="Toll/Interleukin receptor TIR domain"/>
    <property type="match status" value="1"/>
</dbReference>
<comment type="function">
    <text evidence="15">Within the IL18 receptor complex, responsible for the binding of the pro-inflammatory cytokine IL18, but not IL1A nor IL1B. Involved in IL18-mediated IFNG synthesis from T-helper 1 (Th1) cells. Contributes to IL18-induced cytokine production, either independently of SLC12A3, or as a complex with SLC12A3.</text>
</comment>
<evidence type="ECO:0000256" key="20">
    <source>
        <dbReference type="ARBA" id="ARBA00083615"/>
    </source>
</evidence>
<dbReference type="PANTHER" id="PTHR11890">
    <property type="entry name" value="INTERLEUKIN-1 RECEPTOR FAMILY MEMBER"/>
    <property type="match status" value="1"/>
</dbReference>
<feature type="domain" description="TIR" evidence="23">
    <location>
        <begin position="372"/>
        <end position="519"/>
    </location>
</feature>
<evidence type="ECO:0000256" key="10">
    <source>
        <dbReference type="ARBA" id="ARBA00023157"/>
    </source>
</evidence>
<evidence type="ECO:0000256" key="3">
    <source>
        <dbReference type="ARBA" id="ARBA00022692"/>
    </source>
</evidence>
<dbReference type="InterPro" id="IPR003599">
    <property type="entry name" value="Ig_sub"/>
</dbReference>
<dbReference type="GeneID" id="101005086"/>
<reference evidence="25" key="3">
    <citation type="submission" date="2025-09" db="UniProtKB">
        <authorList>
            <consortium name="Ensembl"/>
        </authorList>
    </citation>
    <scope>IDENTIFICATION</scope>
</reference>
<keyword evidence="7 21" id="KW-1133">Transmembrane helix</keyword>
<dbReference type="GO" id="GO:2000556">
    <property type="term" value="P:positive regulation of T-helper 1 cell cytokine production"/>
    <property type="evidence" value="ECO:0007669"/>
    <property type="project" value="Ensembl"/>
</dbReference>
<name>A0A096NUE8_PAPAN</name>
<dbReference type="GO" id="GO:0006954">
    <property type="term" value="P:inflammatory response"/>
    <property type="evidence" value="ECO:0007669"/>
    <property type="project" value="UniProtKB-KW"/>
</dbReference>
<evidence type="ECO:0000256" key="4">
    <source>
        <dbReference type="ARBA" id="ARBA00022729"/>
    </source>
</evidence>
<dbReference type="GO" id="GO:0045092">
    <property type="term" value="C:interleukin-18 receptor complex"/>
    <property type="evidence" value="ECO:0007669"/>
    <property type="project" value="Ensembl"/>
</dbReference>
<keyword evidence="6" id="KW-0378">Hydrolase</keyword>
<keyword evidence="3 21" id="KW-0812">Transmembrane</keyword>
<keyword evidence="9 21" id="KW-0472">Membrane</keyword>
<evidence type="ECO:0000256" key="6">
    <source>
        <dbReference type="ARBA" id="ARBA00022801"/>
    </source>
</evidence>
<dbReference type="AlphaFoldDB" id="A0A096NUE8"/>
<comment type="similarity">
    <text evidence="2">Belongs to the interleukin-1 receptor family.</text>
</comment>
<dbReference type="InterPro" id="IPR007110">
    <property type="entry name" value="Ig-like_dom"/>
</dbReference>
<keyword evidence="26" id="KW-1185">Reference proteome</keyword>
<dbReference type="OMA" id="HFMGRDE"/>
<evidence type="ECO:0000256" key="13">
    <source>
        <dbReference type="ARBA" id="ARBA00023198"/>
    </source>
</evidence>
<feature type="signal peptide" evidence="22">
    <location>
        <begin position="1"/>
        <end position="21"/>
    </location>
</feature>
<comment type="subunit">
    <text evidence="16">Forms a ternary complex with IL18 and IL18RAP. Within this complex, IL18R1 is involved in ligand-binding and IL18RAP in signaling leading to NF-kappa-B and JNK activation. Interacts with SLC12A3 in peritoneal macrophages; this interaction is increased by IL18 treatment.</text>
</comment>
<evidence type="ECO:0000256" key="17">
    <source>
        <dbReference type="ARBA" id="ARBA00067620"/>
    </source>
</evidence>
<dbReference type="SMART" id="SM00255">
    <property type="entry name" value="TIR"/>
    <property type="match status" value="1"/>
</dbReference>
<evidence type="ECO:0000313" key="25">
    <source>
        <dbReference type="Ensembl" id="ENSPANP00000016672.2"/>
    </source>
</evidence>
<dbReference type="GO" id="GO:0042007">
    <property type="term" value="F:interleukin-18 binding"/>
    <property type="evidence" value="ECO:0007669"/>
    <property type="project" value="Ensembl"/>
</dbReference>
<accession>A0A096NUE8</accession>
<dbReference type="FunFam" id="2.60.40.10:FF:001410">
    <property type="entry name" value="Interleukin 18 receptor 1"/>
    <property type="match status" value="1"/>
</dbReference>
<organism evidence="25 26">
    <name type="scientific">Papio anubis</name>
    <name type="common">Olive baboon</name>
    <dbReference type="NCBI Taxonomy" id="9555"/>
    <lineage>
        <taxon>Eukaryota</taxon>
        <taxon>Metazoa</taxon>
        <taxon>Chordata</taxon>
        <taxon>Craniata</taxon>
        <taxon>Vertebrata</taxon>
        <taxon>Euteleostomi</taxon>
        <taxon>Mammalia</taxon>
        <taxon>Eutheria</taxon>
        <taxon>Euarchontoglires</taxon>
        <taxon>Primates</taxon>
        <taxon>Haplorrhini</taxon>
        <taxon>Catarrhini</taxon>
        <taxon>Cercopithecidae</taxon>
        <taxon>Cercopithecinae</taxon>
        <taxon>Papio</taxon>
    </lineage>
</organism>
<dbReference type="Ensembl" id="ENSPANT00000027148.3">
    <property type="protein sequence ID" value="ENSPANP00000016672.2"/>
    <property type="gene ID" value="ENSPANG00000025952.3"/>
</dbReference>
<evidence type="ECO:0000256" key="2">
    <source>
        <dbReference type="ARBA" id="ARBA00009752"/>
    </source>
</evidence>
<dbReference type="KEGG" id="panu:101005086"/>
<evidence type="ECO:0000259" key="23">
    <source>
        <dbReference type="PROSITE" id="PS50104"/>
    </source>
</evidence>
<dbReference type="PRINTS" id="PR01537">
    <property type="entry name" value="INTRLKN1R1F"/>
</dbReference>
<dbReference type="RefSeq" id="XP_021780830.1">
    <property type="nucleotide sequence ID" value="XM_021925138.2"/>
</dbReference>
<evidence type="ECO:0000256" key="18">
    <source>
        <dbReference type="ARBA" id="ARBA00075051"/>
    </source>
</evidence>
<dbReference type="GO" id="GO:0120163">
    <property type="term" value="P:negative regulation of cold-induced thermogenesis"/>
    <property type="evidence" value="ECO:0007669"/>
    <property type="project" value="Ensembl"/>
</dbReference>
<evidence type="ECO:0000256" key="11">
    <source>
        <dbReference type="ARBA" id="ARBA00023170"/>
    </source>
</evidence>
<keyword evidence="14" id="KW-0393">Immunoglobulin domain</keyword>
<dbReference type="Gene3D" id="2.60.40.10">
    <property type="entry name" value="Immunoglobulins"/>
    <property type="match status" value="3"/>
</dbReference>
<evidence type="ECO:0000256" key="1">
    <source>
        <dbReference type="ARBA" id="ARBA00004479"/>
    </source>
</evidence>
<evidence type="ECO:0000256" key="14">
    <source>
        <dbReference type="ARBA" id="ARBA00023319"/>
    </source>
</evidence>
<feature type="chain" id="PRO_5014181456" description="Interleukin-18 receptor 1" evidence="22">
    <location>
        <begin position="22"/>
        <end position="540"/>
    </location>
</feature>
<evidence type="ECO:0000256" key="7">
    <source>
        <dbReference type="ARBA" id="ARBA00022989"/>
    </source>
</evidence>
<feature type="domain" description="Ig-like" evidence="24">
    <location>
        <begin position="7"/>
        <end position="110"/>
    </location>
</feature>
<dbReference type="FunFam" id="2.60.40.10:FF:001441">
    <property type="entry name" value="Interleukin-18 receptor 1"/>
    <property type="match status" value="1"/>
</dbReference>
<dbReference type="Proteomes" id="UP000028761">
    <property type="component" value="Chromosome 14"/>
</dbReference>
<dbReference type="HOGENOM" id="CLU_025552_3_1_1"/>
<evidence type="ECO:0000313" key="26">
    <source>
        <dbReference type="Proteomes" id="UP000028761"/>
    </source>
</evidence>
<evidence type="ECO:0000256" key="21">
    <source>
        <dbReference type="SAM" id="Phobius"/>
    </source>
</evidence>
<evidence type="ECO:0000259" key="24">
    <source>
        <dbReference type="PROSITE" id="PS50835"/>
    </source>
</evidence>
<proteinExistence type="inferred from homology"/>
<dbReference type="SUPFAM" id="SSF48726">
    <property type="entry name" value="Immunoglobulin"/>
    <property type="match status" value="3"/>
</dbReference>
<dbReference type="GeneTree" id="ENSGT01090000259985"/>
<dbReference type="CTD" id="8809"/>
<comment type="subcellular location">
    <subcellularLocation>
        <location evidence="1">Membrane</location>
        <topology evidence="1">Single-pass type I membrane protein</topology>
    </subcellularLocation>
</comment>
<dbReference type="Gene3D" id="3.40.50.10140">
    <property type="entry name" value="Toll/interleukin-1 receptor homology (TIR) domain"/>
    <property type="match status" value="1"/>
</dbReference>
<evidence type="ECO:0000256" key="12">
    <source>
        <dbReference type="ARBA" id="ARBA00023180"/>
    </source>
</evidence>
<dbReference type="InterPro" id="IPR035897">
    <property type="entry name" value="Toll_tir_struct_dom_sf"/>
</dbReference>
<sequence length="540" mass="61965">MNCRELPLTLWVLIFVSTAESCTSRPHITVVEGEPFYLKYCSCSPAHEIETITKSWYKSSGSQERVELNPRSSSRIALHGCVLEFWPVELNDTGSYSFQMENYTQKWKLNVIRRNKHSCFTERQVTSKTVEVKKSLQITCENSYYQTLVNSTSLYKNCKKLLENNNNPTIKKNAELEDQGYYSCVHFLHHNGKLFNITKTFNITVVEDHSNIVPVLLGPKLNHVAVELGKDVRLNCSALLNEEDVVYWMFGEENGSDPNIHEEKEIRIMTSEGKWHASKVLRIENIGENNLNVLYNCTVASTGGTDTKSFILVRKADMADIPGHVFTRGMIIAVLILVAVVCLVTVCVIYRVDLVLFYRHLMRRDETLTDGKTYDAFVSYLKECRPENGEEHTFAVEILPRVLEKHFGYKLCIFERDVVPGGAVVDEIHSLIEKSRRLIIVLSKSYMSNEVRYELESGLHEALVERKIKIILIEFTPVTDFTFLPQSLKLLKSHRVLKWKADKSLSYNSRFWKNLLYLMPAKTAKPGRDESEVLPVLSES</sequence>
<reference evidence="25 26" key="1">
    <citation type="submission" date="2012-03" db="EMBL/GenBank/DDBJ databases">
        <title>Whole Genome Assembly of Papio anubis.</title>
        <authorList>
            <person name="Liu Y.L."/>
            <person name="Abraham K.A."/>
            <person name="Akbar H.A."/>
            <person name="Ali S.A."/>
            <person name="Anosike U.A."/>
            <person name="Aqrawi P.A."/>
            <person name="Arias F.A."/>
            <person name="Attaway T.A."/>
            <person name="Awwad R.A."/>
            <person name="Babu C.B."/>
            <person name="Bandaranaike D.B."/>
            <person name="Battles P.B."/>
            <person name="Bell A.B."/>
            <person name="Beltran B.B."/>
            <person name="Berhane-Mersha D.B."/>
            <person name="Bess C.B."/>
            <person name="Bickham C.B."/>
            <person name="Bolden T.B."/>
            <person name="Carter K.C."/>
            <person name="Chau D.C."/>
            <person name="Chavez A.C."/>
            <person name="Clerc-Blankenburg K.C."/>
            <person name="Coyle M.C."/>
            <person name="Dao M.D."/>
            <person name="Davila M.L.D."/>
            <person name="Davy-Carroll L.D."/>
            <person name="Denson S.D."/>
            <person name="Dinh H.D."/>
            <person name="Fernandez S.F."/>
            <person name="Fernando P.F."/>
            <person name="Forbes L.F."/>
            <person name="Francis C.F."/>
            <person name="Francisco L.F."/>
            <person name="Fu Q.F."/>
            <person name="Garcia-Iii R.G."/>
            <person name="Garrett T.G."/>
            <person name="Gross S.G."/>
            <person name="Gubbala S.G."/>
            <person name="Hirani K.H."/>
            <person name="Hogues M.H."/>
            <person name="Hollins B.H."/>
            <person name="Jackson L.J."/>
            <person name="Javaid M.J."/>
            <person name="Jhangiani S.J."/>
            <person name="Johnson A.J."/>
            <person name="Johnson B.J."/>
            <person name="Jones J.J."/>
            <person name="Joshi V.J."/>
            <person name="Kalu J.K."/>
            <person name="Khan N.K."/>
            <person name="Korchina V.K."/>
            <person name="Kovar C.K."/>
            <person name="Lago L.L."/>
            <person name="Lara F.L."/>
            <person name="Le T.-K.L."/>
            <person name="Lee S.L."/>
            <person name="Legall-Iii F.L."/>
            <person name="Lemon S.L."/>
            <person name="Liu J.L."/>
            <person name="Liu Y.-S.L."/>
            <person name="Liyanage D.L."/>
            <person name="Lopez J.L."/>
            <person name="Lorensuhewa L.L."/>
            <person name="Mata R.M."/>
            <person name="Mathew T.M."/>
            <person name="Mercado C.M."/>
            <person name="Mercado I.M."/>
            <person name="Morales K.M."/>
            <person name="Morgan M.M."/>
            <person name="Munidasa M.M."/>
            <person name="Ngo D.N."/>
            <person name="Nguyen L.N."/>
            <person name="Nguyen T.N."/>
            <person name="Nguyen N.N."/>
            <person name="Obregon M.O."/>
            <person name="Okwuonu G.O."/>
            <person name="Ongeri F.O."/>
            <person name="Onwere C.O."/>
            <person name="Osifeso I.O."/>
            <person name="Parra A.P."/>
            <person name="Patil S.P."/>
            <person name="Perez A.P."/>
            <person name="Perez Y.P."/>
            <person name="Pham C.P."/>
            <person name="Pu L.-L.P."/>
            <person name="Puazo M.P."/>
            <person name="Quiroz J.Q."/>
            <person name="Rouhana J.R."/>
            <person name="Ruiz M.R."/>
            <person name="Ruiz S.-J.R."/>
            <person name="Saada N.S."/>
            <person name="Santibanez J.S."/>
            <person name="Scheel M.S."/>
            <person name="Schneider B.S."/>
            <person name="Simmons D.S."/>
            <person name="Sisson I.S."/>
            <person name="Tang L.-Y.T."/>
            <person name="Thornton R.T."/>
            <person name="Tisius J.T."/>
            <person name="Toledanes G.T."/>
            <person name="Trejos Z.T."/>
            <person name="Usmani K.U."/>
            <person name="Varghese R.V."/>
            <person name="Vattathil S.V."/>
            <person name="Vee V.V."/>
            <person name="Walker D.W."/>
            <person name="Weissenberger G.W."/>
            <person name="White C.W."/>
            <person name="Williams A.W."/>
            <person name="Woodworth J.W."/>
            <person name="Wright R.W."/>
            <person name="Zhu Y.Z."/>
            <person name="Han Y.H."/>
            <person name="Newsham I.N."/>
            <person name="Nazareth L.N."/>
            <person name="Worley K.W."/>
            <person name="Muzny D.M."/>
            <person name="Rogers J.R."/>
            <person name="Gibbs R.G."/>
        </authorList>
    </citation>
    <scope>NUCLEOTIDE SEQUENCE [LARGE SCALE GENOMIC DNA]</scope>
</reference>
<dbReference type="InterPro" id="IPR036179">
    <property type="entry name" value="Ig-like_dom_sf"/>
</dbReference>
<dbReference type="RefSeq" id="XP_021780829.1">
    <property type="nucleotide sequence ID" value="XM_021925137.2"/>
</dbReference>
<dbReference type="GO" id="GO:0045063">
    <property type="term" value="P:T-helper 1 cell differentiation"/>
    <property type="evidence" value="ECO:0007669"/>
    <property type="project" value="Ensembl"/>
</dbReference>
<evidence type="ECO:0000256" key="8">
    <source>
        <dbReference type="ARBA" id="ARBA00023027"/>
    </source>
</evidence>
<keyword evidence="10" id="KW-1015">Disulfide bond</keyword>
<keyword evidence="12" id="KW-0325">Glycoprotein</keyword>
<dbReference type="ExpressionAtlas" id="A0A096NUE8">
    <property type="expression patterns" value="baseline"/>
</dbReference>
<dbReference type="Bgee" id="ENSPANG00000025952">
    <property type="expression patterns" value="Expressed in lung and 55 other cell types or tissues"/>
</dbReference>